<protein>
    <submittedName>
        <fullName evidence="1">Uncharacterized protein</fullName>
    </submittedName>
</protein>
<keyword evidence="2" id="KW-1185">Reference proteome</keyword>
<gene>
    <name evidence="1" type="ORF">SAMN05444167_3637</name>
</gene>
<organism evidence="1 2">
    <name type="scientific">Terriglobus roseus</name>
    <dbReference type="NCBI Taxonomy" id="392734"/>
    <lineage>
        <taxon>Bacteria</taxon>
        <taxon>Pseudomonadati</taxon>
        <taxon>Acidobacteriota</taxon>
        <taxon>Terriglobia</taxon>
        <taxon>Terriglobales</taxon>
        <taxon>Acidobacteriaceae</taxon>
        <taxon>Terriglobus</taxon>
    </lineage>
</organism>
<dbReference type="AlphaFoldDB" id="A0A1G7PUW0"/>
<accession>A0A1G7PUW0</accession>
<dbReference type="Proteomes" id="UP000182427">
    <property type="component" value="Chromosome I"/>
</dbReference>
<evidence type="ECO:0000313" key="2">
    <source>
        <dbReference type="Proteomes" id="UP000182427"/>
    </source>
</evidence>
<name>A0A1G7PUW0_9BACT</name>
<dbReference type="EMBL" id="LT629690">
    <property type="protein sequence ID" value="SDF90097.1"/>
    <property type="molecule type" value="Genomic_DNA"/>
</dbReference>
<reference evidence="1 2" key="1">
    <citation type="submission" date="2016-10" db="EMBL/GenBank/DDBJ databases">
        <authorList>
            <person name="de Groot N.N."/>
        </authorList>
    </citation>
    <scope>NUCLEOTIDE SEQUENCE [LARGE SCALE GENOMIC DNA]</scope>
    <source>
        <strain evidence="1 2">GAS232</strain>
    </source>
</reference>
<evidence type="ECO:0000313" key="1">
    <source>
        <dbReference type="EMBL" id="SDF90097.1"/>
    </source>
</evidence>
<proteinExistence type="predicted"/>
<sequence>MWARWNYWYGTAARFLDMASSIVPAKLSRRIAFHRVVKLPNGFHQIYLCVVRFRLSGFNEGSAVWRQSRLVG</sequence>